<evidence type="ECO:0000256" key="1">
    <source>
        <dbReference type="ARBA" id="ARBA00004479"/>
    </source>
</evidence>
<dbReference type="GO" id="GO:0033627">
    <property type="term" value="P:cell adhesion mediated by integrin"/>
    <property type="evidence" value="ECO:0007669"/>
    <property type="project" value="TreeGrafter"/>
</dbReference>
<dbReference type="Gene3D" id="2.10.25.10">
    <property type="entry name" value="Laminin"/>
    <property type="match status" value="3"/>
</dbReference>
<dbReference type="GO" id="GO:0007157">
    <property type="term" value="P:heterophilic cell-cell adhesion via plasma membrane cell adhesion molecules"/>
    <property type="evidence" value="ECO:0007669"/>
    <property type="project" value="UniProtKB-ARBA"/>
</dbReference>
<dbReference type="PANTHER" id="PTHR10082">
    <property type="entry name" value="INTEGRIN BETA SUBUNIT"/>
    <property type="match status" value="1"/>
</dbReference>
<dbReference type="SUPFAM" id="SSF69179">
    <property type="entry name" value="Integrin domains"/>
    <property type="match status" value="1"/>
</dbReference>
<dbReference type="Pfam" id="PF00362">
    <property type="entry name" value="Integrin_beta"/>
    <property type="match status" value="1"/>
</dbReference>
<keyword evidence="6" id="KW-0677">Repeat</keyword>
<evidence type="ECO:0000256" key="6">
    <source>
        <dbReference type="ARBA" id="ARBA00022737"/>
    </source>
</evidence>
<dbReference type="GO" id="GO:0005178">
    <property type="term" value="F:integrin binding"/>
    <property type="evidence" value="ECO:0007669"/>
    <property type="project" value="TreeGrafter"/>
</dbReference>
<dbReference type="GO" id="GO:0007160">
    <property type="term" value="P:cell-matrix adhesion"/>
    <property type="evidence" value="ECO:0007669"/>
    <property type="project" value="TreeGrafter"/>
</dbReference>
<dbReference type="Proteomes" id="UP001381693">
    <property type="component" value="Unassembled WGS sequence"/>
</dbReference>
<dbReference type="GO" id="GO:0008305">
    <property type="term" value="C:integrin complex"/>
    <property type="evidence" value="ECO:0007669"/>
    <property type="project" value="TreeGrafter"/>
</dbReference>
<evidence type="ECO:0000313" key="13">
    <source>
        <dbReference type="EMBL" id="KAK7068600.1"/>
    </source>
</evidence>
<keyword evidence="3" id="KW-0245">EGF-like domain</keyword>
<comment type="similarity">
    <text evidence="2">Belongs to the integrin beta chain family.</text>
</comment>
<dbReference type="Gene3D" id="2.60.40.1510">
    <property type="entry name" value="ntegrin, alpha v. Chain A, domain 3"/>
    <property type="match status" value="1"/>
</dbReference>
<keyword evidence="7" id="KW-1133">Transmembrane helix</keyword>
<keyword evidence="5" id="KW-0732">Signal</keyword>
<dbReference type="AlphaFoldDB" id="A0AAN8WYD1"/>
<evidence type="ECO:0000256" key="5">
    <source>
        <dbReference type="ARBA" id="ARBA00022729"/>
    </source>
</evidence>
<reference evidence="13 14" key="1">
    <citation type="submission" date="2023-11" db="EMBL/GenBank/DDBJ databases">
        <title>Halocaridina rubra genome assembly.</title>
        <authorList>
            <person name="Smith C."/>
        </authorList>
    </citation>
    <scope>NUCLEOTIDE SEQUENCE [LARGE SCALE GENOMIC DNA]</scope>
    <source>
        <strain evidence="13">EP-1</strain>
        <tissue evidence="13">Whole</tissue>
    </source>
</reference>
<dbReference type="InterPro" id="IPR032695">
    <property type="entry name" value="Integrin_dom_sf"/>
</dbReference>
<evidence type="ECO:0000256" key="10">
    <source>
        <dbReference type="ARBA" id="ARBA00023157"/>
    </source>
</evidence>
<dbReference type="Gene3D" id="3.40.50.410">
    <property type="entry name" value="von Willebrand factor, type A domain"/>
    <property type="match status" value="1"/>
</dbReference>
<evidence type="ECO:0000256" key="9">
    <source>
        <dbReference type="ARBA" id="ARBA00023136"/>
    </source>
</evidence>
<name>A0AAN8WYD1_HALRR</name>
<feature type="non-terminal residue" evidence="13">
    <location>
        <position position="309"/>
    </location>
</feature>
<dbReference type="GO" id="GO:0005925">
    <property type="term" value="C:focal adhesion"/>
    <property type="evidence" value="ECO:0007669"/>
    <property type="project" value="TreeGrafter"/>
</dbReference>
<evidence type="ECO:0000256" key="8">
    <source>
        <dbReference type="ARBA" id="ARBA00023037"/>
    </source>
</evidence>
<dbReference type="GO" id="GO:0007229">
    <property type="term" value="P:integrin-mediated signaling pathway"/>
    <property type="evidence" value="ECO:0007669"/>
    <property type="project" value="UniProtKB-KW"/>
</dbReference>
<comment type="caution">
    <text evidence="13">The sequence shown here is derived from an EMBL/GenBank/DDBJ whole genome shotgun (WGS) entry which is preliminary data.</text>
</comment>
<dbReference type="EMBL" id="JAXCGZ010017185">
    <property type="protein sequence ID" value="KAK7068600.1"/>
    <property type="molecule type" value="Genomic_DNA"/>
</dbReference>
<organism evidence="13 14">
    <name type="scientific">Halocaridina rubra</name>
    <name type="common">Hawaiian red shrimp</name>
    <dbReference type="NCBI Taxonomy" id="373956"/>
    <lineage>
        <taxon>Eukaryota</taxon>
        <taxon>Metazoa</taxon>
        <taxon>Ecdysozoa</taxon>
        <taxon>Arthropoda</taxon>
        <taxon>Crustacea</taxon>
        <taxon>Multicrustacea</taxon>
        <taxon>Malacostraca</taxon>
        <taxon>Eumalacostraca</taxon>
        <taxon>Eucarida</taxon>
        <taxon>Decapoda</taxon>
        <taxon>Pleocyemata</taxon>
        <taxon>Caridea</taxon>
        <taxon>Atyoidea</taxon>
        <taxon>Atyidae</taxon>
        <taxon>Halocaridina</taxon>
    </lineage>
</organism>
<dbReference type="InterPro" id="IPR057243">
    <property type="entry name" value="Integrin_I-EGF_CS"/>
</dbReference>
<comment type="subcellular location">
    <subcellularLocation>
        <location evidence="1">Membrane</location>
        <topology evidence="1">Single-pass type I membrane protein</topology>
    </subcellularLocation>
</comment>
<dbReference type="SUPFAM" id="SSF57196">
    <property type="entry name" value="EGF/Laminin"/>
    <property type="match status" value="1"/>
</dbReference>
<keyword evidence="9" id="KW-0472">Membrane</keyword>
<proteinExistence type="inferred from homology"/>
<dbReference type="SMART" id="SM00187">
    <property type="entry name" value="INB"/>
    <property type="match status" value="1"/>
</dbReference>
<accession>A0AAN8WYD1</accession>
<dbReference type="InterPro" id="IPR013111">
    <property type="entry name" value="EGF_extracell"/>
</dbReference>
<keyword evidence="11" id="KW-0325">Glycoprotein</keyword>
<gene>
    <name evidence="13" type="primary">ITGB1_5</name>
    <name evidence="13" type="ORF">SK128_009472</name>
</gene>
<dbReference type="Pfam" id="PF07974">
    <property type="entry name" value="EGF_2"/>
    <property type="match status" value="1"/>
</dbReference>
<keyword evidence="4" id="KW-0812">Transmembrane</keyword>
<evidence type="ECO:0000256" key="11">
    <source>
        <dbReference type="ARBA" id="ARBA00023180"/>
    </source>
</evidence>
<keyword evidence="10" id="KW-1015">Disulfide bond</keyword>
<evidence type="ECO:0000256" key="3">
    <source>
        <dbReference type="ARBA" id="ARBA00022536"/>
    </source>
</evidence>
<evidence type="ECO:0000259" key="12">
    <source>
        <dbReference type="SMART" id="SM00187"/>
    </source>
</evidence>
<sequence length="309" mass="34047">MNLAGLVVPNDEKCHLNADAEYYAYKKFDYPSIGQINKVSQEKDIFIIFAVSGYESQYNELSRLLRNSVYAKLSNDSSNIVDIVREQYEKISSKVVLTDNSSKAVAIQYSSNCKDTSAQPTNTSECTEIRENDQVTFTLDIELKDCPDGKDKEVVEVKTLEDSLILEIELQCQCDCAKEANYTIPIETCSNNGSLACGVCNCFEGFRGEQCECSSGTDDGNDGSMEMKCKANVTDDELCSGHGNCKCGKCNCDKKWSGTYCQCDQSLCYENGGEICSGNGECPCNKCECDSGYEGTQCQCQNSEACKEE</sequence>
<feature type="domain" description="Integrin beta subunit VWA" evidence="12">
    <location>
        <begin position="1"/>
        <end position="174"/>
    </location>
</feature>
<protein>
    <submittedName>
        <fullName evidence="13">Integrin beta-1</fullName>
    </submittedName>
</protein>
<dbReference type="GO" id="GO:0016477">
    <property type="term" value="P:cell migration"/>
    <property type="evidence" value="ECO:0007669"/>
    <property type="project" value="TreeGrafter"/>
</dbReference>
<evidence type="ECO:0000313" key="14">
    <source>
        <dbReference type="Proteomes" id="UP001381693"/>
    </source>
</evidence>
<dbReference type="InterPro" id="IPR036465">
    <property type="entry name" value="vWFA_dom_sf"/>
</dbReference>
<evidence type="ECO:0000256" key="7">
    <source>
        <dbReference type="ARBA" id="ARBA00022989"/>
    </source>
</evidence>
<dbReference type="FunFam" id="2.10.25.10:FF:000036">
    <property type="entry name" value="Integrin beta"/>
    <property type="match status" value="1"/>
</dbReference>
<dbReference type="PANTHER" id="PTHR10082:SF60">
    <property type="entry name" value="INTEGRIN BETA-PS"/>
    <property type="match status" value="1"/>
</dbReference>
<dbReference type="InterPro" id="IPR015812">
    <property type="entry name" value="Integrin_bsu"/>
</dbReference>
<keyword evidence="14" id="KW-1185">Reference proteome</keyword>
<dbReference type="GO" id="GO:0009986">
    <property type="term" value="C:cell surface"/>
    <property type="evidence" value="ECO:0007669"/>
    <property type="project" value="TreeGrafter"/>
</dbReference>
<evidence type="ECO:0000256" key="2">
    <source>
        <dbReference type="ARBA" id="ARBA00007449"/>
    </source>
</evidence>
<evidence type="ECO:0000256" key="4">
    <source>
        <dbReference type="ARBA" id="ARBA00022692"/>
    </source>
</evidence>
<dbReference type="InterPro" id="IPR002369">
    <property type="entry name" value="Integrin_bsu_VWA"/>
</dbReference>
<dbReference type="SUPFAM" id="SSF53300">
    <property type="entry name" value="vWA-like"/>
    <property type="match status" value="1"/>
</dbReference>
<dbReference type="PROSITE" id="PS00243">
    <property type="entry name" value="I_EGF_1"/>
    <property type="match status" value="1"/>
</dbReference>
<dbReference type="PROSITE" id="PS52047">
    <property type="entry name" value="I_EGF_2"/>
    <property type="match status" value="1"/>
</dbReference>
<keyword evidence="8 13" id="KW-0401">Integrin</keyword>